<protein>
    <submittedName>
        <fullName evidence="2">Uncharacterized protein</fullName>
    </submittedName>
</protein>
<keyword evidence="1" id="KW-0472">Membrane</keyword>
<keyword evidence="3" id="KW-1185">Reference proteome</keyword>
<evidence type="ECO:0000313" key="2">
    <source>
        <dbReference type="EMBL" id="ETO21018.1"/>
    </source>
</evidence>
<keyword evidence="1" id="KW-1133">Transmembrane helix</keyword>
<evidence type="ECO:0000313" key="3">
    <source>
        <dbReference type="Proteomes" id="UP000023152"/>
    </source>
</evidence>
<proteinExistence type="predicted"/>
<name>X6N512_RETFI</name>
<organism evidence="2 3">
    <name type="scientific">Reticulomyxa filosa</name>
    <dbReference type="NCBI Taxonomy" id="46433"/>
    <lineage>
        <taxon>Eukaryota</taxon>
        <taxon>Sar</taxon>
        <taxon>Rhizaria</taxon>
        <taxon>Retaria</taxon>
        <taxon>Foraminifera</taxon>
        <taxon>Monothalamids</taxon>
        <taxon>Reticulomyxidae</taxon>
        <taxon>Reticulomyxa</taxon>
    </lineage>
</organism>
<dbReference type="EMBL" id="ASPP01012016">
    <property type="protein sequence ID" value="ETO21018.1"/>
    <property type="molecule type" value="Genomic_DNA"/>
</dbReference>
<comment type="caution">
    <text evidence="2">The sequence shown here is derived from an EMBL/GenBank/DDBJ whole genome shotgun (WGS) entry which is preliminary data.</text>
</comment>
<dbReference type="PANTHER" id="PTHR47467">
    <property type="entry name" value="OS01G0867200 PROTEIN"/>
    <property type="match status" value="1"/>
</dbReference>
<dbReference type="SUPFAM" id="SSF50978">
    <property type="entry name" value="WD40 repeat-like"/>
    <property type="match status" value="1"/>
</dbReference>
<sequence length="550" mass="63421">MEDNPPILVPVFSSSLRKHFKYLNSTGLKANRLKCVSPYHVFFANKQKIYEIYLVYPEVEEIKIERGRQGPHISRPIELKEITEPKVLLTMCCDISDFDVSIVSGCISLTGIDNHGHIQTKHWVPSQKKKVGKNMGVSDDNEVTATAMTMATTNDTTVAFTGLSWSGLCSIDLNKETKEGTTFVASSFEYQIIQMGDISKNTILRTVHLCQKPMQSLFYTPPNTCNPTILCLEGNALSIHDFREKLSTITTVDRQTSSLCEIVLLIYCICSEKLRNEMYDMSIHPNRNHISCVGKDKVVYIIDTRKYQIQTMFKSGAKYELVKCQFSLSSQPTLDDFVYCVGLDHDIMFGKWNRHHLKTHKGSPKKFNDKMSADNTFHSLDDNTMEDKSVHEKRFHECFRGDSKWIGVDFIGHSGMESMIGITENATIYAVRKPYFINPDTHHIKELKLVIIRKKYFKTCKSLVNKYSTEQITDYLYSMLYYIISCICYAFNFFSWLYNITFFFVTKIFLLNLYQTVKKNNQFNKRLNLCLKEALCVIYQLVESQLAFIT</sequence>
<dbReference type="InterPro" id="IPR036322">
    <property type="entry name" value="WD40_repeat_dom_sf"/>
</dbReference>
<dbReference type="Proteomes" id="UP000023152">
    <property type="component" value="Unassembled WGS sequence"/>
</dbReference>
<keyword evidence="1" id="KW-0812">Transmembrane</keyword>
<feature type="transmembrane region" description="Helical" evidence="1">
    <location>
        <begin position="500"/>
        <end position="517"/>
    </location>
</feature>
<dbReference type="PANTHER" id="PTHR47467:SF1">
    <property type="entry name" value="WD40 REPEAT-CONTAINING PROTEIN"/>
    <property type="match status" value="1"/>
</dbReference>
<reference evidence="2 3" key="1">
    <citation type="journal article" date="2013" name="Curr. Biol.">
        <title>The Genome of the Foraminiferan Reticulomyxa filosa.</title>
        <authorList>
            <person name="Glockner G."/>
            <person name="Hulsmann N."/>
            <person name="Schleicher M."/>
            <person name="Noegel A.A."/>
            <person name="Eichinger L."/>
            <person name="Gallinger C."/>
            <person name="Pawlowski J."/>
            <person name="Sierra R."/>
            <person name="Euteneuer U."/>
            <person name="Pillet L."/>
            <person name="Moustafa A."/>
            <person name="Platzer M."/>
            <person name="Groth M."/>
            <person name="Szafranski K."/>
            <person name="Schliwa M."/>
        </authorList>
    </citation>
    <scope>NUCLEOTIDE SEQUENCE [LARGE SCALE GENOMIC DNA]</scope>
</reference>
<accession>X6N512</accession>
<evidence type="ECO:0000256" key="1">
    <source>
        <dbReference type="SAM" id="Phobius"/>
    </source>
</evidence>
<gene>
    <name evidence="2" type="ORF">RFI_16187</name>
</gene>
<dbReference type="AlphaFoldDB" id="X6N512"/>